<dbReference type="InterPro" id="IPR006176">
    <property type="entry name" value="3-OHacyl-CoA_DH_NAD-bd"/>
</dbReference>
<protein>
    <submittedName>
        <fullName evidence="18">3-hydroxyacyl-CoA dehydrogenase NAD-binding domain-containing protein</fullName>
    </submittedName>
</protein>
<accession>A0ABY4VJ07</accession>
<proteinExistence type="inferred from homology"/>
<keyword evidence="10" id="KW-0576">Peroxisome</keyword>
<evidence type="ECO:0000313" key="19">
    <source>
        <dbReference type="Proteomes" id="UP001056648"/>
    </source>
</evidence>
<comment type="subcellular location">
    <subcellularLocation>
        <location evidence="1">Peroxisome</location>
    </subcellularLocation>
</comment>
<dbReference type="EMBL" id="CP098735">
    <property type="protein sequence ID" value="USE77173.1"/>
    <property type="molecule type" value="Genomic_DNA"/>
</dbReference>
<name>A0ABY4VJ07_9BURK</name>
<dbReference type="RefSeq" id="WP_252251659.1">
    <property type="nucleotide sequence ID" value="NZ_CP098735.1"/>
</dbReference>
<dbReference type="PROSITE" id="PS00166">
    <property type="entry name" value="ENOYL_COA_HYDRATASE"/>
    <property type="match status" value="1"/>
</dbReference>
<comment type="subunit">
    <text evidence="4">Monomer.</text>
</comment>
<keyword evidence="8" id="KW-0520">NAD</keyword>
<keyword evidence="13" id="KW-0511">Multifunctional enzyme</keyword>
<keyword evidence="6" id="KW-0442">Lipid degradation</keyword>
<comment type="pathway">
    <text evidence="2">Lipid metabolism; fatty acid beta-oxidation.</text>
</comment>
<evidence type="ECO:0000256" key="7">
    <source>
        <dbReference type="ARBA" id="ARBA00023002"/>
    </source>
</evidence>
<keyword evidence="12" id="KW-0456">Lyase</keyword>
<feature type="domain" description="3-hydroxyacyl-CoA dehydrogenase C-terminal" evidence="16">
    <location>
        <begin position="602"/>
        <end position="687"/>
    </location>
</feature>
<evidence type="ECO:0000256" key="4">
    <source>
        <dbReference type="ARBA" id="ARBA00011245"/>
    </source>
</evidence>
<evidence type="ECO:0000256" key="3">
    <source>
        <dbReference type="ARBA" id="ARBA00008750"/>
    </source>
</evidence>
<dbReference type="Gene3D" id="3.40.50.720">
    <property type="entry name" value="NAD(P)-binding Rossmann-like Domain"/>
    <property type="match status" value="1"/>
</dbReference>
<dbReference type="InterPro" id="IPR029045">
    <property type="entry name" value="ClpP/crotonase-like_dom_sf"/>
</dbReference>
<comment type="similarity">
    <text evidence="15">Belongs to the enoyl-CoA hydratase/isomerase family.</text>
</comment>
<dbReference type="Proteomes" id="UP001056648">
    <property type="component" value="Chromosome 1"/>
</dbReference>
<dbReference type="Pfam" id="PF02737">
    <property type="entry name" value="3HCDH_N"/>
    <property type="match status" value="1"/>
</dbReference>
<evidence type="ECO:0000256" key="15">
    <source>
        <dbReference type="RuleBase" id="RU003707"/>
    </source>
</evidence>
<dbReference type="PANTHER" id="PTHR23309:SF49">
    <property type="entry name" value="PEROXISOMAL BIFUNCTIONAL ENZYME"/>
    <property type="match status" value="1"/>
</dbReference>
<dbReference type="InterPro" id="IPR036291">
    <property type="entry name" value="NAD(P)-bd_dom_sf"/>
</dbReference>
<evidence type="ECO:0000259" key="17">
    <source>
        <dbReference type="Pfam" id="PF02737"/>
    </source>
</evidence>
<dbReference type="InterPro" id="IPR001753">
    <property type="entry name" value="Enoyl-CoA_hydra/iso"/>
</dbReference>
<dbReference type="PANTHER" id="PTHR23309">
    <property type="entry name" value="3-HYDROXYACYL-COA DEHYROGENASE"/>
    <property type="match status" value="1"/>
</dbReference>
<dbReference type="InterPro" id="IPR006108">
    <property type="entry name" value="3HC_DH_C"/>
</dbReference>
<evidence type="ECO:0000256" key="11">
    <source>
        <dbReference type="ARBA" id="ARBA00023235"/>
    </source>
</evidence>
<sequence length="693" mass="75058">MTTINPVTDLTVDAGIAVLTIDSPPVNALSSNVRAGILAGVQEAVADDAVKAVVLICAGKTFIAGADITEFGKPPAGPSLPEVQAAIEDAPKPVIAAIHGTALGGGLEVALVCHYRVAARSAKCGLPEVNLGLLPGAGGTQRLPRIVGVEKALEMVTSGTHVPAPAAAEMGLVDLLADDASLRADAIAFARQVVAEGRPLRKVRDLDDKIAAARGKPEIFAEFRRANARRFRGFDAPEYNIRCIEAAVELPFDEGLQRERAMFVELLNGTQSAAQRYYFFASRQVWQLPDIGADTPLLPVKQVGIIGAGTMGGGIAMNFLNAGYPVTIVETSQQALDRGVRTIRTNYENTAKKGRITATDIERRMALLTPTLEMEKLADADLVIEAVFENMDVKKDVFGRLDRIAKPGAILATNTSALDVDEIAAATSRPEAVIGLHFFSPANVMKLLEVVRGAKTAKPVIRTSMELARKIGKIAALVGVCPGFVGNRMLAQRQREAQKLVLEGALPWNVDRVLYDFGFPMGPFAMSDLAGLDLGWVREKSSRSTLREILCEMDRRGQKTGAGYYDYDEKRNARPSPVVEQVIRDFAAKQGRTSRVVSEQEILERCIYPMINEGAKILEEGKAIRASDIDVIWVNGYGWPVYRGGPMFYADTIGLDKVLETLRRYEESFGADFKPARLLEELVAQGRKFGDLK</sequence>
<dbReference type="SUPFAM" id="SSF48179">
    <property type="entry name" value="6-phosphogluconate dehydrogenase C-terminal domain-like"/>
    <property type="match status" value="2"/>
</dbReference>
<evidence type="ECO:0000256" key="6">
    <source>
        <dbReference type="ARBA" id="ARBA00022963"/>
    </source>
</evidence>
<keyword evidence="5" id="KW-0276">Fatty acid metabolism</keyword>
<dbReference type="SUPFAM" id="SSF52096">
    <property type="entry name" value="ClpP/crotonase"/>
    <property type="match status" value="1"/>
</dbReference>
<evidence type="ECO:0000259" key="16">
    <source>
        <dbReference type="Pfam" id="PF00725"/>
    </source>
</evidence>
<feature type="domain" description="3-hydroxyacyl-CoA dehydrogenase C-terminal" evidence="16">
    <location>
        <begin position="483"/>
        <end position="567"/>
    </location>
</feature>
<keyword evidence="19" id="KW-1185">Reference proteome</keyword>
<evidence type="ECO:0000256" key="9">
    <source>
        <dbReference type="ARBA" id="ARBA00023098"/>
    </source>
</evidence>
<evidence type="ECO:0000256" key="13">
    <source>
        <dbReference type="ARBA" id="ARBA00023268"/>
    </source>
</evidence>
<feature type="domain" description="3-hydroxyacyl-CoA dehydrogenase NAD binding" evidence="17">
    <location>
        <begin position="302"/>
        <end position="478"/>
    </location>
</feature>
<dbReference type="Gene3D" id="1.10.1040.50">
    <property type="match status" value="1"/>
</dbReference>
<organism evidence="18 19">
    <name type="scientific">Cupriavidus gilardii</name>
    <dbReference type="NCBI Taxonomy" id="82541"/>
    <lineage>
        <taxon>Bacteria</taxon>
        <taxon>Pseudomonadati</taxon>
        <taxon>Pseudomonadota</taxon>
        <taxon>Betaproteobacteria</taxon>
        <taxon>Burkholderiales</taxon>
        <taxon>Burkholderiaceae</taxon>
        <taxon>Cupriavidus</taxon>
    </lineage>
</organism>
<evidence type="ECO:0000313" key="18">
    <source>
        <dbReference type="EMBL" id="USE77173.1"/>
    </source>
</evidence>
<keyword evidence="7" id="KW-0560">Oxidoreductase</keyword>
<dbReference type="InterPro" id="IPR018376">
    <property type="entry name" value="Enoyl-CoA_hyd/isom_CS"/>
</dbReference>
<dbReference type="CDD" id="cd06558">
    <property type="entry name" value="crotonase-like"/>
    <property type="match status" value="1"/>
</dbReference>
<evidence type="ECO:0000256" key="8">
    <source>
        <dbReference type="ARBA" id="ARBA00023027"/>
    </source>
</evidence>
<dbReference type="Gene3D" id="3.90.226.10">
    <property type="entry name" value="2-enoyl-CoA Hydratase, Chain A, domain 1"/>
    <property type="match status" value="1"/>
</dbReference>
<comment type="catalytic activity">
    <reaction evidence="14">
        <text>a (3S)-3-hydroxyacyl-CoA + NAD(+) = a 3-oxoacyl-CoA + NADH + H(+)</text>
        <dbReference type="Rhea" id="RHEA:22432"/>
        <dbReference type="ChEBI" id="CHEBI:15378"/>
        <dbReference type="ChEBI" id="CHEBI:57318"/>
        <dbReference type="ChEBI" id="CHEBI:57540"/>
        <dbReference type="ChEBI" id="CHEBI:57945"/>
        <dbReference type="ChEBI" id="CHEBI:90726"/>
        <dbReference type="EC" id="1.1.1.35"/>
    </reaction>
</comment>
<evidence type="ECO:0000256" key="10">
    <source>
        <dbReference type="ARBA" id="ARBA00023140"/>
    </source>
</evidence>
<comment type="similarity">
    <text evidence="3">In the N-terminal section; belongs to the enoyl-CoA hydratase/isomerase family.</text>
</comment>
<evidence type="ECO:0000256" key="12">
    <source>
        <dbReference type="ARBA" id="ARBA00023239"/>
    </source>
</evidence>
<evidence type="ECO:0000256" key="2">
    <source>
        <dbReference type="ARBA" id="ARBA00005005"/>
    </source>
</evidence>
<dbReference type="Pfam" id="PF00725">
    <property type="entry name" value="3HCDH"/>
    <property type="match status" value="2"/>
</dbReference>
<dbReference type="Pfam" id="PF00378">
    <property type="entry name" value="ECH_1"/>
    <property type="match status" value="1"/>
</dbReference>
<dbReference type="SUPFAM" id="SSF51735">
    <property type="entry name" value="NAD(P)-binding Rossmann-fold domains"/>
    <property type="match status" value="1"/>
</dbReference>
<keyword evidence="11" id="KW-0413">Isomerase</keyword>
<gene>
    <name evidence="18" type="ORF">NDR89_07925</name>
</gene>
<dbReference type="InterPro" id="IPR008927">
    <property type="entry name" value="6-PGluconate_DH-like_C_sf"/>
</dbReference>
<evidence type="ECO:0000256" key="5">
    <source>
        <dbReference type="ARBA" id="ARBA00022832"/>
    </source>
</evidence>
<reference evidence="18" key="1">
    <citation type="submission" date="2022-06" db="EMBL/GenBank/DDBJ databases">
        <title>Complete genome sequence and characterization of Cupriavidus gilardii QJ1 isolated from contaminating cells.</title>
        <authorList>
            <person name="Qi J."/>
        </authorList>
    </citation>
    <scope>NUCLEOTIDE SEQUENCE</scope>
    <source>
        <strain evidence="18">QJ1</strain>
    </source>
</reference>
<evidence type="ECO:0000256" key="14">
    <source>
        <dbReference type="ARBA" id="ARBA00049556"/>
    </source>
</evidence>
<evidence type="ECO:0000256" key="1">
    <source>
        <dbReference type="ARBA" id="ARBA00004275"/>
    </source>
</evidence>
<keyword evidence="9" id="KW-0443">Lipid metabolism</keyword>